<proteinExistence type="predicted"/>
<organism evidence="1 2">
    <name type="scientific">Paenibacillus borealis</name>
    <dbReference type="NCBI Taxonomy" id="160799"/>
    <lineage>
        <taxon>Bacteria</taxon>
        <taxon>Bacillati</taxon>
        <taxon>Bacillota</taxon>
        <taxon>Bacilli</taxon>
        <taxon>Bacillales</taxon>
        <taxon>Paenibacillaceae</taxon>
        <taxon>Paenibacillus</taxon>
    </lineage>
</organism>
<dbReference type="OrthoDB" id="3229063at2"/>
<dbReference type="Proteomes" id="UP000029518">
    <property type="component" value="Chromosome"/>
</dbReference>
<name>A0A089LBV9_PAEBO</name>
<dbReference type="EMBL" id="CP009285">
    <property type="protein sequence ID" value="AIQ57585.1"/>
    <property type="molecule type" value="Genomic_DNA"/>
</dbReference>
<gene>
    <name evidence="1" type="ORF">PBOR_12070</name>
</gene>
<keyword evidence="2" id="KW-1185">Reference proteome</keyword>
<reference evidence="1" key="1">
    <citation type="submission" date="2014-08" db="EMBL/GenBank/DDBJ databases">
        <title>Comparative genomics of the Paenibacillus odorifer group.</title>
        <authorList>
            <person name="den Bakker H.C."/>
            <person name="Tsai Y.-C.Y.-C."/>
            <person name="Martin N."/>
            <person name="Korlach J."/>
            <person name="Wiedmann M."/>
        </authorList>
    </citation>
    <scope>NUCLEOTIDE SEQUENCE [LARGE SCALE GENOMIC DNA]</scope>
    <source>
        <strain evidence="1">DSM 13188</strain>
    </source>
</reference>
<protein>
    <submittedName>
        <fullName evidence="1">Uncharacterized protein</fullName>
    </submittedName>
</protein>
<sequence>MIRVMARACLKGSGEAGSNYLRTGGEAAKLIQEGHLMTAAGFSWNQNVFLYYECIEEAVLPEELFPQAAQHLADWPGQDQPRQWIPLMDVFHFNAPADAGHWRRKTKPEQMVGRVAHLKPEMVASYVYYHYQLQEEHAFHGPKYEVIGIHENLLFGYQEFPAVVEVPVLPKKLATSGTPEMWTDSRMDLHFQPWPDGHLYFKPVETLFALQEPPLE</sequence>
<dbReference type="AlphaFoldDB" id="A0A089LBV9"/>
<dbReference type="HOGENOM" id="CLU_103269_0_0_9"/>
<evidence type="ECO:0000313" key="1">
    <source>
        <dbReference type="EMBL" id="AIQ57585.1"/>
    </source>
</evidence>
<dbReference type="KEGG" id="pbd:PBOR_12070"/>
<evidence type="ECO:0000313" key="2">
    <source>
        <dbReference type="Proteomes" id="UP000029518"/>
    </source>
</evidence>
<accession>A0A089LBV9</accession>